<accession>A0A1E5RBU7</accession>
<sequence>MRLTFLFIISTFPPACYDLIQALNECHQKEYYKRALGLCNVEKDALSKCLHDARLEGTKYAINKNKEKRKRLEEKWKKMQEEQYGEDMFLKKLLQKKIAERDGKVAAEQGLANKTQP</sequence>
<evidence type="ECO:0000313" key="7">
    <source>
        <dbReference type="Proteomes" id="UP000095728"/>
    </source>
</evidence>
<dbReference type="FunCoup" id="A0A1E5RBU7">
    <property type="interactions" value="76"/>
</dbReference>
<comment type="function">
    <text evidence="3">Required for mitochondrial cytochrome c oxidase (COX) assembly and respiration.</text>
</comment>
<organism evidence="6 7">
    <name type="scientific">Hanseniaspora osmophila</name>
    <dbReference type="NCBI Taxonomy" id="56408"/>
    <lineage>
        <taxon>Eukaryota</taxon>
        <taxon>Fungi</taxon>
        <taxon>Dikarya</taxon>
        <taxon>Ascomycota</taxon>
        <taxon>Saccharomycotina</taxon>
        <taxon>Saccharomycetes</taxon>
        <taxon>Saccharomycodales</taxon>
        <taxon>Saccharomycodaceae</taxon>
        <taxon>Hanseniaspora</taxon>
    </lineage>
</organism>
<evidence type="ECO:0000256" key="5">
    <source>
        <dbReference type="SAM" id="SignalP"/>
    </source>
</evidence>
<feature type="chain" id="PRO_5009184707" description="COX assembly mitochondrial protein" evidence="5">
    <location>
        <begin position="23"/>
        <end position="117"/>
    </location>
</feature>
<dbReference type="STRING" id="56408.A0A1E5RBU7"/>
<proteinExistence type="inferred from homology"/>
<dbReference type="OrthoDB" id="532630at2759"/>
<keyword evidence="2" id="KW-1015">Disulfide bond</keyword>
<dbReference type="InParanoid" id="A0A1E5RBU7"/>
<keyword evidence="7" id="KW-1185">Reference proteome</keyword>
<reference evidence="7" key="1">
    <citation type="journal article" date="2016" name="Genome Announc.">
        <title>Genome sequences of three species of Hanseniaspora isolated from spontaneous wine fermentations.</title>
        <authorList>
            <person name="Sternes P.R."/>
            <person name="Lee D."/>
            <person name="Kutyna D.R."/>
            <person name="Borneman A.R."/>
        </authorList>
    </citation>
    <scope>NUCLEOTIDE SEQUENCE [LARGE SCALE GENOMIC DNA]</scope>
    <source>
        <strain evidence="7">AWRI3579</strain>
    </source>
</reference>
<keyword evidence="3" id="KW-0496">Mitochondrion</keyword>
<dbReference type="EMBL" id="LPNM01000008">
    <property type="protein sequence ID" value="OEJ84370.1"/>
    <property type="molecule type" value="Genomic_DNA"/>
</dbReference>
<dbReference type="Proteomes" id="UP000095728">
    <property type="component" value="Unassembled WGS sequence"/>
</dbReference>
<keyword evidence="5" id="KW-0732">Signal</keyword>
<dbReference type="GO" id="GO:0005743">
    <property type="term" value="C:mitochondrial inner membrane"/>
    <property type="evidence" value="ECO:0007669"/>
    <property type="project" value="UniProtKB-SubCell"/>
</dbReference>
<dbReference type="InterPro" id="IPR013892">
    <property type="entry name" value="Cyt_c_biogenesis_Cmc1-like"/>
</dbReference>
<comment type="subcellular location">
    <subcellularLocation>
        <location evidence="3">Mitochondrion inner membrane</location>
    </subcellularLocation>
</comment>
<comment type="caution">
    <text evidence="6">The sequence shown here is derived from an EMBL/GenBank/DDBJ whole genome shotgun (WGS) entry which is preliminary data.</text>
</comment>
<keyword evidence="3" id="KW-0999">Mitochondrion inner membrane</keyword>
<evidence type="ECO:0000256" key="2">
    <source>
        <dbReference type="ARBA" id="ARBA00023157"/>
    </source>
</evidence>
<dbReference type="PROSITE" id="PS51808">
    <property type="entry name" value="CHCH"/>
    <property type="match status" value="1"/>
</dbReference>
<feature type="coiled-coil region" evidence="4">
    <location>
        <begin position="55"/>
        <end position="82"/>
    </location>
</feature>
<dbReference type="Pfam" id="PF08583">
    <property type="entry name" value="Cmc1"/>
    <property type="match status" value="1"/>
</dbReference>
<keyword evidence="4" id="KW-0175">Coiled coil</keyword>
<name>A0A1E5RBU7_9ASCO</name>
<evidence type="ECO:0000256" key="4">
    <source>
        <dbReference type="SAM" id="Coils"/>
    </source>
</evidence>
<evidence type="ECO:0000313" key="6">
    <source>
        <dbReference type="EMBL" id="OEJ84370.1"/>
    </source>
</evidence>
<comment type="similarity">
    <text evidence="1 3">Belongs to the CMC family.</text>
</comment>
<evidence type="ECO:0000256" key="3">
    <source>
        <dbReference type="RuleBase" id="RU364104"/>
    </source>
</evidence>
<dbReference type="AlphaFoldDB" id="A0A1E5RBU7"/>
<keyword evidence="3" id="KW-0143">Chaperone</keyword>
<keyword evidence="3" id="KW-0472">Membrane</keyword>
<feature type="signal peptide" evidence="5">
    <location>
        <begin position="1"/>
        <end position="22"/>
    </location>
</feature>
<gene>
    <name evidence="6" type="ORF">AWRI3579_g2985</name>
</gene>
<protein>
    <recommendedName>
        <fullName evidence="3">COX assembly mitochondrial protein</fullName>
    </recommendedName>
</protein>
<evidence type="ECO:0000256" key="1">
    <source>
        <dbReference type="ARBA" id="ARBA00007347"/>
    </source>
</evidence>